<keyword evidence="2" id="KW-0503">Monooxygenase</keyword>
<evidence type="ECO:0000313" key="2">
    <source>
        <dbReference type="EMBL" id="SBV95437.1"/>
    </source>
</evidence>
<proteinExistence type="predicted"/>
<dbReference type="PROSITE" id="PS51725">
    <property type="entry name" value="ABM"/>
    <property type="match status" value="1"/>
</dbReference>
<dbReference type="PANTHER" id="PTHR33336">
    <property type="entry name" value="QUINOL MONOOXYGENASE YGIN-RELATED"/>
    <property type="match status" value="1"/>
</dbReference>
<dbReference type="SUPFAM" id="SSF54909">
    <property type="entry name" value="Dimeric alpha+beta barrel"/>
    <property type="match status" value="1"/>
</dbReference>
<dbReference type="PANTHER" id="PTHR33336:SF3">
    <property type="entry name" value="ABM DOMAIN-CONTAINING PROTEIN"/>
    <property type="match status" value="1"/>
</dbReference>
<accession>A0A212J7J8</accession>
<dbReference type="InterPro" id="IPR050744">
    <property type="entry name" value="AI-2_Isomerase_LsrG"/>
</dbReference>
<gene>
    <name evidence="2" type="ORF">KL86DPRO_10867</name>
</gene>
<dbReference type="GO" id="GO:0004497">
    <property type="term" value="F:monooxygenase activity"/>
    <property type="evidence" value="ECO:0007669"/>
    <property type="project" value="UniProtKB-KW"/>
</dbReference>
<dbReference type="AlphaFoldDB" id="A0A212J7J8"/>
<name>A0A212J7J8_9DELT</name>
<sequence length="101" mass="11787">MLAVSVLIEVYPEFIEQFMKAALRHANNTCAKEEGCLGFAVHRHENDPNRFFFYETYRSRKDFDDVHKVAPYLAEYNTLTAPWTKSKEILVWDGVSPDQKT</sequence>
<dbReference type="Gene3D" id="3.30.70.100">
    <property type="match status" value="1"/>
</dbReference>
<dbReference type="InterPro" id="IPR007138">
    <property type="entry name" value="ABM_dom"/>
</dbReference>
<dbReference type="EMBL" id="FLUQ01000001">
    <property type="protein sequence ID" value="SBV95437.1"/>
    <property type="molecule type" value="Genomic_DNA"/>
</dbReference>
<keyword evidence="2" id="KW-0560">Oxidoreductase</keyword>
<dbReference type="Pfam" id="PF03992">
    <property type="entry name" value="ABM"/>
    <property type="match status" value="1"/>
</dbReference>
<feature type="domain" description="ABM" evidence="1">
    <location>
        <begin position="2"/>
        <end position="91"/>
    </location>
</feature>
<dbReference type="InterPro" id="IPR011008">
    <property type="entry name" value="Dimeric_a/b-barrel"/>
</dbReference>
<reference evidence="2" key="1">
    <citation type="submission" date="2016-04" db="EMBL/GenBank/DDBJ databases">
        <authorList>
            <person name="Evans L.H."/>
            <person name="Alamgir A."/>
            <person name="Owens N."/>
            <person name="Weber N.D."/>
            <person name="Virtaneva K."/>
            <person name="Barbian K."/>
            <person name="Babar A."/>
            <person name="Rosenke K."/>
        </authorList>
    </citation>
    <scope>NUCLEOTIDE SEQUENCE</scope>
    <source>
        <strain evidence="2">86</strain>
    </source>
</reference>
<evidence type="ECO:0000259" key="1">
    <source>
        <dbReference type="PROSITE" id="PS51725"/>
    </source>
</evidence>
<organism evidence="2">
    <name type="scientific">uncultured delta proteobacterium</name>
    <dbReference type="NCBI Taxonomy" id="34034"/>
    <lineage>
        <taxon>Bacteria</taxon>
        <taxon>Deltaproteobacteria</taxon>
        <taxon>environmental samples</taxon>
    </lineage>
</organism>
<protein>
    <submittedName>
        <fullName evidence="2">Antibiotic biosynthesis monooxygenase</fullName>
    </submittedName>
</protein>